<evidence type="ECO:0000256" key="4">
    <source>
        <dbReference type="ARBA" id="ARBA00022989"/>
    </source>
</evidence>
<dbReference type="InterPro" id="IPR002889">
    <property type="entry name" value="WSC_carb-bd"/>
</dbReference>
<dbReference type="Proteomes" id="UP000663879">
    <property type="component" value="Unassembled WGS sequence"/>
</dbReference>
<dbReference type="PROSITE" id="PS51212">
    <property type="entry name" value="WSC"/>
    <property type="match status" value="1"/>
</dbReference>
<keyword evidence="10" id="KW-1185">Reference proteome</keyword>
<evidence type="ECO:0000313" key="10">
    <source>
        <dbReference type="Proteomes" id="UP000663879"/>
    </source>
</evidence>
<dbReference type="Pfam" id="PF01822">
    <property type="entry name" value="WSC"/>
    <property type="match status" value="1"/>
</dbReference>
<comment type="subcellular location">
    <subcellularLocation>
        <location evidence="1">Membrane</location>
        <topology evidence="1">Single-pass membrane protein</topology>
    </subcellularLocation>
</comment>
<feature type="signal peptide" evidence="7">
    <location>
        <begin position="1"/>
        <end position="17"/>
    </location>
</feature>
<reference evidence="9" key="1">
    <citation type="submission" date="2021-02" db="EMBL/GenBank/DDBJ databases">
        <authorList>
            <person name="Nowell W R."/>
        </authorList>
    </citation>
    <scope>NUCLEOTIDE SEQUENCE</scope>
    <source>
        <strain evidence="9">Ploen Becks lab</strain>
    </source>
</reference>
<evidence type="ECO:0000259" key="8">
    <source>
        <dbReference type="PROSITE" id="PS51212"/>
    </source>
</evidence>
<name>A0A813M2D2_9BILA</name>
<accession>A0A813M2D2</accession>
<comment type="caution">
    <text evidence="9">The sequence shown here is derived from an EMBL/GenBank/DDBJ whole genome shotgun (WGS) entry which is preliminary data.</text>
</comment>
<dbReference type="EMBL" id="CAJNOC010000037">
    <property type="protein sequence ID" value="CAF0708842.1"/>
    <property type="molecule type" value="Genomic_DNA"/>
</dbReference>
<keyword evidence="3 7" id="KW-0732">Signal</keyword>
<dbReference type="OrthoDB" id="6137645at2759"/>
<evidence type="ECO:0000256" key="5">
    <source>
        <dbReference type="ARBA" id="ARBA00023136"/>
    </source>
</evidence>
<keyword evidence="2" id="KW-0812">Transmembrane</keyword>
<evidence type="ECO:0000256" key="6">
    <source>
        <dbReference type="ARBA" id="ARBA00023180"/>
    </source>
</evidence>
<feature type="chain" id="PRO_5033053735" description="WSC domain-containing protein" evidence="7">
    <location>
        <begin position="18"/>
        <end position="119"/>
    </location>
</feature>
<evidence type="ECO:0000313" key="9">
    <source>
        <dbReference type="EMBL" id="CAF0708842.1"/>
    </source>
</evidence>
<proteinExistence type="predicted"/>
<keyword evidence="6" id="KW-0325">Glycoprotein</keyword>
<evidence type="ECO:0000256" key="3">
    <source>
        <dbReference type="ARBA" id="ARBA00022729"/>
    </source>
</evidence>
<sequence>MYLKLFTLFVCAVIGLSQEQFVKKVFIPRLNASYVGCFQDTTSKSKRVPLNMDYYYMTVPMCIHFCRKNYERYAVLQDRIYCYCTSPASMDIGVCNSPCAGNRNEICGGKSSVSFYMLS</sequence>
<organism evidence="9 10">
    <name type="scientific">Brachionus calyciflorus</name>
    <dbReference type="NCBI Taxonomy" id="104777"/>
    <lineage>
        <taxon>Eukaryota</taxon>
        <taxon>Metazoa</taxon>
        <taxon>Spiralia</taxon>
        <taxon>Gnathifera</taxon>
        <taxon>Rotifera</taxon>
        <taxon>Eurotatoria</taxon>
        <taxon>Monogononta</taxon>
        <taxon>Pseudotrocha</taxon>
        <taxon>Ploima</taxon>
        <taxon>Brachionidae</taxon>
        <taxon>Brachionus</taxon>
    </lineage>
</organism>
<dbReference type="InterPro" id="IPR051836">
    <property type="entry name" value="Kremen_rcpt"/>
</dbReference>
<dbReference type="AlphaFoldDB" id="A0A813M2D2"/>
<dbReference type="SMART" id="SM00321">
    <property type="entry name" value="WSC"/>
    <property type="match status" value="1"/>
</dbReference>
<protein>
    <recommendedName>
        <fullName evidence="8">WSC domain-containing protein</fullName>
    </recommendedName>
</protein>
<keyword evidence="5" id="KW-0472">Membrane</keyword>
<evidence type="ECO:0000256" key="1">
    <source>
        <dbReference type="ARBA" id="ARBA00004167"/>
    </source>
</evidence>
<evidence type="ECO:0000256" key="2">
    <source>
        <dbReference type="ARBA" id="ARBA00022692"/>
    </source>
</evidence>
<feature type="domain" description="WSC" evidence="8">
    <location>
        <begin position="31"/>
        <end position="119"/>
    </location>
</feature>
<dbReference type="PANTHER" id="PTHR24269">
    <property type="entry name" value="KREMEN PROTEIN"/>
    <property type="match status" value="1"/>
</dbReference>
<gene>
    <name evidence="9" type="ORF">OXX778_LOCUS686</name>
</gene>
<keyword evidence="4" id="KW-1133">Transmembrane helix</keyword>
<dbReference type="PANTHER" id="PTHR24269:SF16">
    <property type="entry name" value="PROTEIN SLG1"/>
    <property type="match status" value="1"/>
</dbReference>
<evidence type="ECO:0000256" key="7">
    <source>
        <dbReference type="SAM" id="SignalP"/>
    </source>
</evidence>
<dbReference type="GO" id="GO:0005886">
    <property type="term" value="C:plasma membrane"/>
    <property type="evidence" value="ECO:0007669"/>
    <property type="project" value="TreeGrafter"/>
</dbReference>